<evidence type="ECO:0000313" key="6">
    <source>
        <dbReference type="EMBL" id="RLN70020.1"/>
    </source>
</evidence>
<dbReference type="Proteomes" id="UP000277300">
    <property type="component" value="Unassembled WGS sequence"/>
</dbReference>
<dbReference type="EMBL" id="MBAD02000311">
    <property type="protein sequence ID" value="RLN70020.1"/>
    <property type="molecule type" value="Genomic_DNA"/>
</dbReference>
<evidence type="ECO:0000256" key="2">
    <source>
        <dbReference type="SAM" id="Coils"/>
    </source>
</evidence>
<dbReference type="PANTHER" id="PTHR23308">
    <property type="entry name" value="NUCLEAR INHIBITOR OF PROTEIN PHOSPHATASE-1"/>
    <property type="match status" value="1"/>
</dbReference>
<dbReference type="AlphaFoldDB" id="A0A3F2S2L3"/>
<evidence type="ECO:0000313" key="5">
    <source>
        <dbReference type="EMBL" id="RLN68543.1"/>
    </source>
</evidence>
<evidence type="ECO:0000313" key="7">
    <source>
        <dbReference type="Proteomes" id="UP000277300"/>
    </source>
</evidence>
<feature type="repeat" description="ANK" evidence="1">
    <location>
        <begin position="484"/>
        <end position="516"/>
    </location>
</feature>
<dbReference type="Gene3D" id="1.25.40.20">
    <property type="entry name" value="Ankyrin repeat-containing domain"/>
    <property type="match status" value="1"/>
</dbReference>
<name>A0A3F2S2L3_9STRA</name>
<keyword evidence="2" id="KW-0175">Coiled coil</keyword>
<evidence type="ECO:0000256" key="1">
    <source>
        <dbReference type="PROSITE-ProRule" id="PRU00023"/>
    </source>
</evidence>
<dbReference type="InterPro" id="IPR008984">
    <property type="entry name" value="SMAD_FHA_dom_sf"/>
</dbReference>
<dbReference type="InterPro" id="IPR002110">
    <property type="entry name" value="Ankyrin_rpt"/>
</dbReference>
<feature type="coiled-coil region" evidence="2">
    <location>
        <begin position="128"/>
        <end position="162"/>
    </location>
</feature>
<gene>
    <name evidence="6" type="ORF">BBJ29_003874</name>
    <name evidence="5" type="ORF">BBP00_00000970</name>
</gene>
<protein>
    <recommendedName>
        <fullName evidence="4">FHA domain-containing protein</fullName>
    </recommendedName>
</protein>
<feature type="compositionally biased region" description="Basic and acidic residues" evidence="3">
    <location>
        <begin position="326"/>
        <end position="339"/>
    </location>
</feature>
<accession>A0A3F2S2L3</accession>
<dbReference type="OrthoDB" id="539213at2759"/>
<feature type="domain" description="FHA" evidence="4">
    <location>
        <begin position="223"/>
        <end position="274"/>
    </location>
</feature>
<dbReference type="SUPFAM" id="SSF49879">
    <property type="entry name" value="SMAD/FHA domain"/>
    <property type="match status" value="1"/>
</dbReference>
<dbReference type="PROSITE" id="PS50088">
    <property type="entry name" value="ANK_REPEAT"/>
    <property type="match status" value="1"/>
</dbReference>
<dbReference type="SMART" id="SM00240">
    <property type="entry name" value="FHA"/>
    <property type="match status" value="1"/>
</dbReference>
<dbReference type="Pfam" id="PF13637">
    <property type="entry name" value="Ank_4"/>
    <property type="match status" value="1"/>
</dbReference>
<dbReference type="InterPro" id="IPR036770">
    <property type="entry name" value="Ankyrin_rpt-contain_sf"/>
</dbReference>
<reference evidence="7 8" key="1">
    <citation type="submission" date="2018-07" db="EMBL/GenBank/DDBJ databases">
        <title>Genome sequencing of oomycete isolates from Chile give support for New Zealand origin for Phytophthora kernoviae and make available the first Nothophytophthora sp. genome.</title>
        <authorList>
            <person name="Studholme D.J."/>
            <person name="Sanfuentes E."/>
            <person name="Panda P."/>
            <person name="Hill R."/>
            <person name="Sambles C."/>
            <person name="Grant M."/>
            <person name="Williams N.M."/>
            <person name="Mcdougal R.L."/>
        </authorList>
    </citation>
    <scope>NUCLEOTIDE SEQUENCE [LARGE SCALE GENOMIC DNA]</scope>
    <source>
        <strain evidence="5">Chile6</strain>
        <strain evidence="6">Chile7</strain>
    </source>
</reference>
<dbReference type="Pfam" id="PF00498">
    <property type="entry name" value="FHA"/>
    <property type="match status" value="1"/>
</dbReference>
<dbReference type="Proteomes" id="UP000284657">
    <property type="component" value="Unassembled WGS sequence"/>
</dbReference>
<sequence length="837" mass="94782">MEETMPTGRRKGAAVSFQVEERLDSDQKANLQGELEVLEKMLWELETETERLSWQQTPQKQKSAGFRRVESVEERAFESQKEDEEEVVVDLEEVGEGDEEARLGDVCYKSLEIGLDLARKMESLSKELESERRLREDRDLKIEMLEQEVRSTQAKCNYLEAKYQSVASQVDGMLFILRLMARYEPPEWGVNGRNVFGIYLEVIKNGVVKEKLTLPLTTDSSCVVAGRMETQCDLVLAHPSISRVHGALQFDEQGALFLCDLRSTHGCYVNKKRVKAEDFVRLHIGDVLCFGESTRLYAVCGPAELLPAEYDSLNLTKFREKLDKKKELREKKKQEEERGASWGFGEDAEEESEEEEEEEQDQDKNKEQLPDYLRNLKEDDQPYKSSTNIKKLESELAEIEKELTIAPLVQQMKELDRSGELLALCYRQQWEKAADLLQEENVTATTVASALHQAVVDHREETLLFLLEKARPELLQINTSLQKDGRTLLHLALDGGNLRVIRALLVAGADVAVPDKKSVKPMDLMTWTATMHPTIMVPLQDDLLHLQQRNALQHVRTQVLDEVTASVETNVQNLNARAHEIEEDVTAARNFREEVNAQITRAQDADRELCVHIQTEEQKLQWVHGEIGRLHMQNASADQEVARIADETQKLVAASAALRDMHERQQQARANVVGQIAIKLETVGLVRQFPDNEVLQACSLRAMLVLCKKSKMRHQLLVKGLQSVVVEALERFPGRPAIHLPACQLIGLVSTTVYSSETVRLWSIQTLVKILLASCESMKSEVPSGTFDEVCCATSDVFKYLMAAPHVTDVGMIELRECLSAATQQLLEIQSEVRVTG</sequence>
<evidence type="ECO:0000313" key="8">
    <source>
        <dbReference type="Proteomes" id="UP000284657"/>
    </source>
</evidence>
<feature type="compositionally biased region" description="Acidic residues" evidence="3">
    <location>
        <begin position="346"/>
        <end position="361"/>
    </location>
</feature>
<evidence type="ECO:0000259" key="4">
    <source>
        <dbReference type="PROSITE" id="PS50006"/>
    </source>
</evidence>
<dbReference type="Gene3D" id="2.60.200.20">
    <property type="match status" value="1"/>
</dbReference>
<dbReference type="InterPro" id="IPR000253">
    <property type="entry name" value="FHA_dom"/>
</dbReference>
<dbReference type="EMBL" id="MBDO02000012">
    <property type="protein sequence ID" value="RLN68543.1"/>
    <property type="molecule type" value="Genomic_DNA"/>
</dbReference>
<keyword evidence="1" id="KW-0040">ANK repeat</keyword>
<dbReference type="InterPro" id="IPR050923">
    <property type="entry name" value="Cell_Proc_Reg/RNA_Proc"/>
</dbReference>
<dbReference type="PROSITE" id="PS50297">
    <property type="entry name" value="ANK_REP_REGION"/>
    <property type="match status" value="1"/>
</dbReference>
<evidence type="ECO:0000256" key="3">
    <source>
        <dbReference type="SAM" id="MobiDB-lite"/>
    </source>
</evidence>
<dbReference type="SMART" id="SM00248">
    <property type="entry name" value="ANK"/>
    <property type="match status" value="1"/>
</dbReference>
<proteinExistence type="predicted"/>
<comment type="caution">
    <text evidence="5">The sequence shown here is derived from an EMBL/GenBank/DDBJ whole genome shotgun (WGS) entry which is preliminary data.</text>
</comment>
<organism evidence="5 7">
    <name type="scientific">Phytophthora kernoviae</name>
    <dbReference type="NCBI Taxonomy" id="325452"/>
    <lineage>
        <taxon>Eukaryota</taxon>
        <taxon>Sar</taxon>
        <taxon>Stramenopiles</taxon>
        <taxon>Oomycota</taxon>
        <taxon>Peronosporomycetes</taxon>
        <taxon>Peronosporales</taxon>
        <taxon>Peronosporaceae</taxon>
        <taxon>Phytophthora</taxon>
    </lineage>
</organism>
<feature type="region of interest" description="Disordered" evidence="3">
    <location>
        <begin position="326"/>
        <end position="367"/>
    </location>
</feature>
<dbReference type="SUPFAM" id="SSF48403">
    <property type="entry name" value="Ankyrin repeat"/>
    <property type="match status" value="1"/>
</dbReference>
<dbReference type="PROSITE" id="PS50006">
    <property type="entry name" value="FHA_DOMAIN"/>
    <property type="match status" value="1"/>
</dbReference>